<name>A0A6B0UVJ3_IXORI</name>
<dbReference type="AlphaFoldDB" id="A0A6B0UVJ3"/>
<protein>
    <submittedName>
        <fullName evidence="2">Uncharacterized protein</fullName>
    </submittedName>
</protein>
<keyword evidence="1" id="KW-0812">Transmembrane</keyword>
<evidence type="ECO:0000256" key="1">
    <source>
        <dbReference type="SAM" id="Phobius"/>
    </source>
</evidence>
<dbReference type="EMBL" id="GIFC01011441">
    <property type="protein sequence ID" value="MXU93524.1"/>
    <property type="molecule type" value="Transcribed_RNA"/>
</dbReference>
<accession>A0A6B0UVJ3</accession>
<organism evidence="2">
    <name type="scientific">Ixodes ricinus</name>
    <name type="common">Common tick</name>
    <name type="synonym">Acarus ricinus</name>
    <dbReference type="NCBI Taxonomy" id="34613"/>
    <lineage>
        <taxon>Eukaryota</taxon>
        <taxon>Metazoa</taxon>
        <taxon>Ecdysozoa</taxon>
        <taxon>Arthropoda</taxon>
        <taxon>Chelicerata</taxon>
        <taxon>Arachnida</taxon>
        <taxon>Acari</taxon>
        <taxon>Parasitiformes</taxon>
        <taxon>Ixodida</taxon>
        <taxon>Ixodoidea</taxon>
        <taxon>Ixodidae</taxon>
        <taxon>Ixodinae</taxon>
        <taxon>Ixodes</taxon>
    </lineage>
</organism>
<reference evidence="2" key="1">
    <citation type="submission" date="2019-12" db="EMBL/GenBank/DDBJ databases">
        <title>An insight into the sialome of adult female Ixodes ricinus ticks feeding for 6 days.</title>
        <authorList>
            <person name="Perner J."/>
            <person name="Ribeiro J.M.C."/>
        </authorList>
    </citation>
    <scope>NUCLEOTIDE SEQUENCE</scope>
    <source>
        <strain evidence="2">Semi-engorged</strain>
        <tissue evidence="2">Salivary glands</tissue>
    </source>
</reference>
<sequence>MPLSTSMHIVTTWSSVLSAISAMASPLTYVISTYVGLFLVCTLGLRSKKTLKRPLRSADTGTCPKKSASVTRSAQNAFGNWRATFSMTPAPSCCSALCLRSGSGGVKATSPACIRASGRVSSTKSAVNFPSPWVNTFTFSSSPLYST</sequence>
<evidence type="ECO:0000313" key="2">
    <source>
        <dbReference type="EMBL" id="MXU93524.1"/>
    </source>
</evidence>
<keyword evidence="1" id="KW-0472">Membrane</keyword>
<feature type="transmembrane region" description="Helical" evidence="1">
    <location>
        <begin position="20"/>
        <end position="45"/>
    </location>
</feature>
<proteinExistence type="predicted"/>
<keyword evidence="1" id="KW-1133">Transmembrane helix</keyword>